<proteinExistence type="predicted"/>
<dbReference type="RefSeq" id="WP_219053298.1">
    <property type="nucleotide sequence ID" value="NZ_JAHWDP010000005.1"/>
</dbReference>
<evidence type="ECO:0000313" key="1">
    <source>
        <dbReference type="EMBL" id="MBW2938771.1"/>
    </source>
</evidence>
<dbReference type="EMBL" id="JAHWDP010000005">
    <property type="protein sequence ID" value="MBW2938771.1"/>
    <property type="molecule type" value="Genomic_DNA"/>
</dbReference>
<sequence length="80" mass="9566">MKFKNPCEKANHICDKSQYNEASFWEKVRLNLHLIYCKFCREYSANNQKLTKSIKDSKIKTLCNEDKGAIKEKLYQEMKK</sequence>
<organism evidence="1 2">
    <name type="scientific">Halomarinibacterium sedimenti</name>
    <dbReference type="NCBI Taxonomy" id="2857106"/>
    <lineage>
        <taxon>Bacteria</taxon>
        <taxon>Pseudomonadati</taxon>
        <taxon>Bacteroidota</taxon>
        <taxon>Flavobacteriia</taxon>
        <taxon>Flavobacteriales</taxon>
        <taxon>Flavobacteriaceae</taxon>
        <taxon>Halomarinibacterium</taxon>
    </lineage>
</organism>
<reference evidence="1" key="1">
    <citation type="submission" date="2021-07" db="EMBL/GenBank/DDBJ databases">
        <title>Aureisphaera sp. CAU 1614 isolated from sea sediment.</title>
        <authorList>
            <person name="Kim W."/>
        </authorList>
    </citation>
    <scope>NUCLEOTIDE SEQUENCE</scope>
    <source>
        <strain evidence="1">CAU 1614</strain>
    </source>
</reference>
<accession>A0A9X1FQK4</accession>
<evidence type="ECO:0008006" key="3">
    <source>
        <dbReference type="Google" id="ProtNLM"/>
    </source>
</evidence>
<evidence type="ECO:0000313" key="2">
    <source>
        <dbReference type="Proteomes" id="UP001138686"/>
    </source>
</evidence>
<name>A0A9X1FQK4_9FLAO</name>
<keyword evidence="2" id="KW-1185">Reference proteome</keyword>
<dbReference type="Proteomes" id="UP001138686">
    <property type="component" value="Unassembled WGS sequence"/>
</dbReference>
<gene>
    <name evidence="1" type="ORF">KXJ69_11670</name>
</gene>
<dbReference type="AlphaFoldDB" id="A0A9X1FQK4"/>
<protein>
    <recommendedName>
        <fullName evidence="3">Glycine dehydrogenase</fullName>
    </recommendedName>
</protein>
<comment type="caution">
    <text evidence="1">The sequence shown here is derived from an EMBL/GenBank/DDBJ whole genome shotgun (WGS) entry which is preliminary data.</text>
</comment>